<evidence type="ECO:0000256" key="4">
    <source>
        <dbReference type="ARBA" id="ARBA00007971"/>
    </source>
</evidence>
<feature type="region of interest" description="Disordered" evidence="13">
    <location>
        <begin position="278"/>
        <end position="367"/>
    </location>
</feature>
<keyword evidence="9 14" id="KW-0472">Membrane</keyword>
<gene>
    <name evidence="17" type="primary">fliF</name>
    <name evidence="17" type="ORF">GW590_14620</name>
</gene>
<dbReference type="EMBL" id="JAADJU010000007">
    <property type="protein sequence ID" value="NMP28093.1"/>
    <property type="molecule type" value="Genomic_DNA"/>
</dbReference>
<dbReference type="PANTHER" id="PTHR30046:SF0">
    <property type="entry name" value="FLAGELLAR M-RING PROTEIN"/>
    <property type="match status" value="1"/>
</dbReference>
<keyword evidence="8 14" id="KW-1133">Transmembrane helix</keyword>
<evidence type="ECO:0000256" key="10">
    <source>
        <dbReference type="ARBA" id="ARBA00023143"/>
    </source>
</evidence>
<dbReference type="NCBIfam" id="TIGR00206">
    <property type="entry name" value="fliF"/>
    <property type="match status" value="1"/>
</dbReference>
<reference evidence="17 18" key="1">
    <citation type="submission" date="2020-01" db="EMBL/GenBank/DDBJ databases">
        <authorList>
            <person name="Lee S.D."/>
        </authorList>
    </citation>
    <scope>NUCLEOTIDE SEQUENCE [LARGE SCALE GENOMIC DNA]</scope>
    <source>
        <strain evidence="17 18">SAP-1</strain>
    </source>
</reference>
<dbReference type="InterPro" id="IPR006182">
    <property type="entry name" value="FliF_N_dom"/>
</dbReference>
<evidence type="ECO:0000313" key="17">
    <source>
        <dbReference type="EMBL" id="NMP28093.1"/>
    </source>
</evidence>
<name>A0A848MLD3_9GAMM</name>
<protein>
    <recommendedName>
        <fullName evidence="5 12">Flagellar M-ring protein</fullName>
    </recommendedName>
</protein>
<dbReference type="InterPro" id="IPR045851">
    <property type="entry name" value="AMP-bd_C_sf"/>
</dbReference>
<evidence type="ECO:0000256" key="3">
    <source>
        <dbReference type="ARBA" id="ARBA00004651"/>
    </source>
</evidence>
<evidence type="ECO:0000256" key="2">
    <source>
        <dbReference type="ARBA" id="ARBA00004117"/>
    </source>
</evidence>
<keyword evidence="6" id="KW-1003">Cell membrane</keyword>
<evidence type="ECO:0000256" key="6">
    <source>
        <dbReference type="ARBA" id="ARBA00022475"/>
    </source>
</evidence>
<dbReference type="PRINTS" id="PR01009">
    <property type="entry name" value="FLGMRINGFLIF"/>
</dbReference>
<evidence type="ECO:0000313" key="18">
    <source>
        <dbReference type="Proteomes" id="UP000585363"/>
    </source>
</evidence>
<keyword evidence="10 12" id="KW-0975">Bacterial flagellum</keyword>
<accession>A0A848MLD3</accession>
<feature type="transmembrane region" description="Helical" evidence="14">
    <location>
        <begin position="28"/>
        <end position="48"/>
    </location>
</feature>
<feature type="compositionally biased region" description="Polar residues" evidence="13">
    <location>
        <begin position="282"/>
        <end position="305"/>
    </location>
</feature>
<dbReference type="PIRSF" id="PIRSF004862">
    <property type="entry name" value="FliF"/>
    <property type="match status" value="1"/>
</dbReference>
<feature type="compositionally biased region" description="Polar residues" evidence="13">
    <location>
        <begin position="352"/>
        <end position="362"/>
    </location>
</feature>
<keyword evidence="7 14" id="KW-0812">Transmembrane</keyword>
<evidence type="ECO:0000256" key="12">
    <source>
        <dbReference type="PIRNR" id="PIRNR004862"/>
    </source>
</evidence>
<dbReference type="PANTHER" id="PTHR30046">
    <property type="entry name" value="FLAGELLAR M-RING PROTEIN"/>
    <property type="match status" value="1"/>
</dbReference>
<comment type="similarity">
    <text evidence="4 12">Belongs to the FliF family.</text>
</comment>
<reference evidence="17 18" key="2">
    <citation type="submission" date="2020-06" db="EMBL/GenBank/DDBJ databases">
        <title>Polyphasic characterization of a Rahnella strain isolated from tree sap.</title>
        <authorList>
            <person name="Kim I.S."/>
        </authorList>
    </citation>
    <scope>NUCLEOTIDE SEQUENCE [LARGE SCALE GENOMIC DNA]</scope>
    <source>
        <strain evidence="17 18">SAP-1</strain>
    </source>
</reference>
<dbReference type="InterPro" id="IPR013556">
    <property type="entry name" value="Flag_M-ring_C"/>
</dbReference>
<dbReference type="Pfam" id="PF01514">
    <property type="entry name" value="YscJ_FliF"/>
    <property type="match status" value="1"/>
</dbReference>
<dbReference type="GO" id="GO:0009431">
    <property type="term" value="C:bacterial-type flagellum basal body, MS ring"/>
    <property type="evidence" value="ECO:0007669"/>
    <property type="project" value="InterPro"/>
</dbReference>
<evidence type="ECO:0000256" key="13">
    <source>
        <dbReference type="SAM" id="MobiDB-lite"/>
    </source>
</evidence>
<feature type="transmembrane region" description="Helical" evidence="14">
    <location>
        <begin position="463"/>
        <end position="481"/>
    </location>
</feature>
<keyword evidence="17" id="KW-0966">Cell projection</keyword>
<feature type="compositionally biased region" description="Gly residues" evidence="13">
    <location>
        <begin position="306"/>
        <end position="315"/>
    </location>
</feature>
<evidence type="ECO:0000256" key="5">
    <source>
        <dbReference type="ARBA" id="ARBA00017949"/>
    </source>
</evidence>
<comment type="subunit">
    <text evidence="11">The basal body constitutes a major portion of the flagellar organelle and consists of four rings (L,P,S, and M) mounted on a central rod. The M ring is integral to the inner membrane of the cell and may be connected to the flagellar rod via the S ring. The S (supramembrane ring) lies just distal to the M ring. The L and P rings lie in the outer membrane and the periplasmic space, respectively.</text>
</comment>
<keyword evidence="18" id="KW-1185">Reference proteome</keyword>
<evidence type="ECO:0000256" key="7">
    <source>
        <dbReference type="ARBA" id="ARBA00022692"/>
    </source>
</evidence>
<dbReference type="Proteomes" id="UP000585363">
    <property type="component" value="Unassembled WGS sequence"/>
</dbReference>
<evidence type="ECO:0000256" key="14">
    <source>
        <dbReference type="SAM" id="Phobius"/>
    </source>
</evidence>
<comment type="caution">
    <text evidence="17">The sequence shown here is derived from an EMBL/GenBank/DDBJ whole genome shotgun (WGS) entry which is preliminary data.</text>
</comment>
<dbReference type="InterPro" id="IPR000067">
    <property type="entry name" value="FlgMring_FliF"/>
</dbReference>
<evidence type="ECO:0000259" key="15">
    <source>
        <dbReference type="Pfam" id="PF01514"/>
    </source>
</evidence>
<dbReference type="InterPro" id="IPR043427">
    <property type="entry name" value="YscJ/FliF"/>
</dbReference>
<dbReference type="Gene3D" id="3.30.300.30">
    <property type="match status" value="1"/>
</dbReference>
<comment type="subcellular location">
    <subcellularLocation>
        <location evidence="2 12">Bacterial flagellum basal body</location>
    </subcellularLocation>
    <subcellularLocation>
        <location evidence="3">Cell membrane</location>
        <topology evidence="3">Multi-pass membrane protein</topology>
    </subcellularLocation>
</comment>
<evidence type="ECO:0000256" key="11">
    <source>
        <dbReference type="ARBA" id="ARBA00025936"/>
    </source>
</evidence>
<evidence type="ECO:0000256" key="8">
    <source>
        <dbReference type="ARBA" id="ARBA00022989"/>
    </source>
</evidence>
<sequence length="566" mass="60657">MSSAIAGAETRESGLTAFINRLRANPKIPIAIAAAAAVAIVVVMMLWARSPTYRVLFSNLSDKDGGEIVTQLTQMNIPYEFNSNGTALLIPADKVYETRLRLASAGLPKGGAVGFELMDQEKFGISQFSEQINYQRALEGELSRTIETLGPVQTARVHLAIPKPSLFVREQKNPSASVTLDLQSGRALDDGQINAIVYMVSSSVSGLPPANVTVVDQSGHLLTQSDSNGRDLNASQLKYANEVEGRLQRRIESILQPVVGNGNVHAQITAQIDYASREQTDEQYQPNGDPQKASVRSRQASDNQQLGGGSVGGVPGALTNQPSTPATGPITTPPAANAGTNAAANAQTQTGSKAATSSGPSNTRHDETTNYELDRTIMHTQHQPGAIQRLSAAVVVNYETGPDGKPRALNDAQIKQIDSLVREAMGFSADRGDTLNVVNTQFNDTSNQDAAIPFWKTPAFIDLLMSGGRYLLVLIIALILWRKLVRPLVLNQKASVEAAAAAAIAANSPDATGGQAAKLSGEEMVKHKRSQQRVSVEVQTQRVQELADKDPRIIALVIRQWMSTEL</sequence>
<feature type="domain" description="Flagellar M-ring C-terminal" evidence="16">
    <location>
        <begin position="255"/>
        <end position="442"/>
    </location>
</feature>
<evidence type="ECO:0000256" key="1">
    <source>
        <dbReference type="ARBA" id="ARBA00003820"/>
    </source>
</evidence>
<feature type="domain" description="Flagellar M-ring N-terminal" evidence="15">
    <location>
        <begin position="49"/>
        <end position="223"/>
    </location>
</feature>
<evidence type="ECO:0000259" key="16">
    <source>
        <dbReference type="Pfam" id="PF08345"/>
    </source>
</evidence>
<dbReference type="Pfam" id="PF08345">
    <property type="entry name" value="YscJ_FliF_C"/>
    <property type="match status" value="1"/>
</dbReference>
<dbReference type="GO" id="GO:0003774">
    <property type="term" value="F:cytoskeletal motor activity"/>
    <property type="evidence" value="ECO:0007669"/>
    <property type="project" value="InterPro"/>
</dbReference>
<dbReference type="AlphaFoldDB" id="A0A848MLD3"/>
<dbReference type="GO" id="GO:0005886">
    <property type="term" value="C:plasma membrane"/>
    <property type="evidence" value="ECO:0007669"/>
    <property type="project" value="UniProtKB-SubCell"/>
</dbReference>
<dbReference type="GO" id="GO:0071973">
    <property type="term" value="P:bacterial-type flagellum-dependent cell motility"/>
    <property type="evidence" value="ECO:0007669"/>
    <property type="project" value="InterPro"/>
</dbReference>
<comment type="function">
    <text evidence="1 12">The M ring may be actively involved in energy transduction.</text>
</comment>
<evidence type="ECO:0000256" key="9">
    <source>
        <dbReference type="ARBA" id="ARBA00023136"/>
    </source>
</evidence>
<dbReference type="RefSeq" id="WP_169403791.1">
    <property type="nucleotide sequence ID" value="NZ_JAADJU010000007.1"/>
</dbReference>
<keyword evidence="17" id="KW-0969">Cilium</keyword>
<proteinExistence type="inferred from homology"/>
<feature type="compositionally biased region" description="Low complexity" evidence="13">
    <location>
        <begin position="324"/>
        <end position="351"/>
    </location>
</feature>
<organism evidence="17 18">
    <name type="scientific">Rouxiella aceris</name>
    <dbReference type="NCBI Taxonomy" id="2703884"/>
    <lineage>
        <taxon>Bacteria</taxon>
        <taxon>Pseudomonadati</taxon>
        <taxon>Pseudomonadota</taxon>
        <taxon>Gammaproteobacteria</taxon>
        <taxon>Enterobacterales</taxon>
        <taxon>Yersiniaceae</taxon>
        <taxon>Rouxiella</taxon>
    </lineage>
</organism>
<keyword evidence="17" id="KW-0282">Flagellum</keyword>